<evidence type="ECO:0000256" key="4">
    <source>
        <dbReference type="ARBA" id="ARBA00022989"/>
    </source>
</evidence>
<dbReference type="PANTHER" id="PTHR11266">
    <property type="entry name" value="PEROXISOMAL MEMBRANE PROTEIN 2, PXMP2 MPV17"/>
    <property type="match status" value="1"/>
</dbReference>
<evidence type="ECO:0000256" key="2">
    <source>
        <dbReference type="ARBA" id="ARBA00006824"/>
    </source>
</evidence>
<accession>A0A251VHQ5</accession>
<evidence type="ECO:0000256" key="6">
    <source>
        <dbReference type="RuleBase" id="RU363053"/>
    </source>
</evidence>
<evidence type="ECO:0000256" key="1">
    <source>
        <dbReference type="ARBA" id="ARBA00004141"/>
    </source>
</evidence>
<dbReference type="GO" id="GO:0016020">
    <property type="term" value="C:membrane"/>
    <property type="evidence" value="ECO:0007669"/>
    <property type="project" value="UniProtKB-SubCell"/>
</dbReference>
<dbReference type="Proteomes" id="UP000215914">
    <property type="component" value="Chromosome 2"/>
</dbReference>
<comment type="similarity">
    <text evidence="2 6">Belongs to the peroxisomal membrane protein PXMP2/4 family.</text>
</comment>
<evidence type="ECO:0008006" key="10">
    <source>
        <dbReference type="Google" id="ProtNLM"/>
    </source>
</evidence>
<protein>
    <recommendedName>
        <fullName evidence="10">Mpv17/PMP22</fullName>
    </recommendedName>
</protein>
<comment type="subcellular location">
    <subcellularLocation>
        <location evidence="1">Membrane</location>
        <topology evidence="1">Multi-pass membrane protein</topology>
    </subcellularLocation>
</comment>
<dbReference type="InParanoid" id="A0A251VHQ5"/>
<sequence>MLKAWRWYKHCLAAHPLKTQVLSSGIIWGLGDLAAQAVTRVTATKKNYVFHSEDECDLRINWRRVVTTSIFGIAFVGPIGHFWYEGLDRFLIFRLQYPPKSMRFVATKVALDEIIFGPMDLLVFFTYMGFALGKSVTQVKEELKRDFLPALIVESGTWPIVQVINFRFVPVRYQLLYVNLFCFLDSCFLSWLEQQQDASWKQWFRSFFVDKVRRRGG</sequence>
<dbReference type="FunCoup" id="A0A251VHQ5">
    <property type="interactions" value="384"/>
</dbReference>
<dbReference type="GO" id="GO:0005737">
    <property type="term" value="C:cytoplasm"/>
    <property type="evidence" value="ECO:0000318"/>
    <property type="project" value="GO_Central"/>
</dbReference>
<dbReference type="Gramene" id="mRNA:HanXRQr2_Chr02g0069651">
    <property type="protein sequence ID" value="mRNA:HanXRQr2_Chr02g0069651"/>
    <property type="gene ID" value="HanXRQr2_Chr02g0069651"/>
</dbReference>
<keyword evidence="3 6" id="KW-0812">Transmembrane</keyword>
<dbReference type="STRING" id="4232.A0A251VHQ5"/>
<dbReference type="Pfam" id="PF04117">
    <property type="entry name" value="Mpv17_PMP22"/>
    <property type="match status" value="1"/>
</dbReference>
<evidence type="ECO:0000313" key="9">
    <source>
        <dbReference type="Proteomes" id="UP000215914"/>
    </source>
</evidence>
<gene>
    <name evidence="8" type="primary">MPV17</name>
    <name evidence="8" type="ORF">HannXRQ_Chr02g0048081</name>
    <name evidence="7" type="ORF">HanXRQr2_Chr02g0069651</name>
</gene>
<dbReference type="PANTHER" id="PTHR11266:SF105">
    <property type="entry name" value="MPV17_PMP22"/>
    <property type="match status" value="1"/>
</dbReference>
<proteinExistence type="inferred from homology"/>
<reference evidence="8" key="2">
    <citation type="submission" date="2017-02" db="EMBL/GenBank/DDBJ databases">
        <title>Sunflower complete genome.</title>
        <authorList>
            <person name="Langlade N."/>
            <person name="Munos S."/>
        </authorList>
    </citation>
    <scope>NUCLEOTIDE SEQUENCE [LARGE SCALE GENOMIC DNA]</scope>
    <source>
        <tissue evidence="8">Leaves</tissue>
    </source>
</reference>
<evidence type="ECO:0000313" key="7">
    <source>
        <dbReference type="EMBL" id="KAF5818750.1"/>
    </source>
</evidence>
<keyword evidence="5 6" id="KW-0472">Membrane</keyword>
<keyword evidence="4 6" id="KW-1133">Transmembrane helix</keyword>
<dbReference type="OrthoDB" id="10267969at2759"/>
<reference evidence="7 9" key="1">
    <citation type="journal article" date="2017" name="Nature">
        <title>The sunflower genome provides insights into oil metabolism, flowering and Asterid evolution.</title>
        <authorList>
            <person name="Badouin H."/>
            <person name="Gouzy J."/>
            <person name="Grassa C.J."/>
            <person name="Murat F."/>
            <person name="Staton S.E."/>
            <person name="Cottret L."/>
            <person name="Lelandais-Briere C."/>
            <person name="Owens G.L."/>
            <person name="Carrere S."/>
            <person name="Mayjonade B."/>
            <person name="Legrand L."/>
            <person name="Gill N."/>
            <person name="Kane N.C."/>
            <person name="Bowers J.E."/>
            <person name="Hubner S."/>
            <person name="Bellec A."/>
            <person name="Berard A."/>
            <person name="Berges H."/>
            <person name="Blanchet N."/>
            <person name="Boniface M.C."/>
            <person name="Brunel D."/>
            <person name="Catrice O."/>
            <person name="Chaidir N."/>
            <person name="Claudel C."/>
            <person name="Donnadieu C."/>
            <person name="Faraut T."/>
            <person name="Fievet G."/>
            <person name="Helmstetter N."/>
            <person name="King M."/>
            <person name="Knapp S.J."/>
            <person name="Lai Z."/>
            <person name="Le Paslier M.C."/>
            <person name="Lippi Y."/>
            <person name="Lorenzon L."/>
            <person name="Mandel J.R."/>
            <person name="Marage G."/>
            <person name="Marchand G."/>
            <person name="Marquand E."/>
            <person name="Bret-Mestries E."/>
            <person name="Morien E."/>
            <person name="Nambeesan S."/>
            <person name="Nguyen T."/>
            <person name="Pegot-Espagnet P."/>
            <person name="Pouilly N."/>
            <person name="Raftis F."/>
            <person name="Sallet E."/>
            <person name="Schiex T."/>
            <person name="Thomas J."/>
            <person name="Vandecasteele C."/>
            <person name="Vares D."/>
            <person name="Vear F."/>
            <person name="Vautrin S."/>
            <person name="Crespi M."/>
            <person name="Mangin B."/>
            <person name="Burke J.M."/>
            <person name="Salse J."/>
            <person name="Munos S."/>
            <person name="Vincourt P."/>
            <person name="Rieseberg L.H."/>
            <person name="Langlade N.B."/>
        </authorList>
    </citation>
    <scope>NUCLEOTIDE SEQUENCE [LARGE SCALE GENOMIC DNA]</scope>
    <source>
        <strain evidence="9">cv. SF193</strain>
        <tissue evidence="7">Leaves</tissue>
    </source>
</reference>
<dbReference type="EMBL" id="CM007891">
    <property type="protein sequence ID" value="OTG34646.1"/>
    <property type="molecule type" value="Genomic_DNA"/>
</dbReference>
<dbReference type="EMBL" id="MNCJ02000317">
    <property type="protein sequence ID" value="KAF5818750.1"/>
    <property type="molecule type" value="Genomic_DNA"/>
</dbReference>
<evidence type="ECO:0000256" key="3">
    <source>
        <dbReference type="ARBA" id="ARBA00022692"/>
    </source>
</evidence>
<dbReference type="OMA" id="FRVMPIQ"/>
<keyword evidence="9" id="KW-1185">Reference proteome</keyword>
<feature type="transmembrane region" description="Helical" evidence="6">
    <location>
        <begin position="104"/>
        <end position="127"/>
    </location>
</feature>
<feature type="transmembrane region" description="Helical" evidence="6">
    <location>
        <begin position="65"/>
        <end position="84"/>
    </location>
</feature>
<reference evidence="7" key="3">
    <citation type="submission" date="2020-06" db="EMBL/GenBank/DDBJ databases">
        <title>Helianthus annuus Genome sequencing and assembly Release 2.</title>
        <authorList>
            <person name="Gouzy J."/>
            <person name="Langlade N."/>
            <person name="Munos S."/>
        </authorList>
    </citation>
    <scope>NUCLEOTIDE SEQUENCE</scope>
    <source>
        <tissue evidence="7">Leaves</tissue>
    </source>
</reference>
<evidence type="ECO:0000313" key="8">
    <source>
        <dbReference type="EMBL" id="OTG34646.1"/>
    </source>
</evidence>
<dbReference type="AlphaFoldDB" id="A0A251VHQ5"/>
<name>A0A251VHQ5_HELAN</name>
<dbReference type="InterPro" id="IPR007248">
    <property type="entry name" value="Mpv17_PMP22"/>
</dbReference>
<organism evidence="8 9">
    <name type="scientific">Helianthus annuus</name>
    <name type="common">Common sunflower</name>
    <dbReference type="NCBI Taxonomy" id="4232"/>
    <lineage>
        <taxon>Eukaryota</taxon>
        <taxon>Viridiplantae</taxon>
        <taxon>Streptophyta</taxon>
        <taxon>Embryophyta</taxon>
        <taxon>Tracheophyta</taxon>
        <taxon>Spermatophyta</taxon>
        <taxon>Magnoliopsida</taxon>
        <taxon>eudicotyledons</taxon>
        <taxon>Gunneridae</taxon>
        <taxon>Pentapetalae</taxon>
        <taxon>asterids</taxon>
        <taxon>campanulids</taxon>
        <taxon>Asterales</taxon>
        <taxon>Asteraceae</taxon>
        <taxon>Asteroideae</taxon>
        <taxon>Heliantheae alliance</taxon>
        <taxon>Heliantheae</taxon>
        <taxon>Helianthus</taxon>
    </lineage>
</organism>
<evidence type="ECO:0000256" key="5">
    <source>
        <dbReference type="ARBA" id="ARBA00023136"/>
    </source>
</evidence>